<proteinExistence type="predicted"/>
<evidence type="ECO:0000313" key="3">
    <source>
        <dbReference type="Proteomes" id="UP000093053"/>
    </source>
</evidence>
<feature type="region of interest" description="Disordered" evidence="1">
    <location>
        <begin position="58"/>
        <end position="81"/>
    </location>
</feature>
<dbReference type="KEGG" id="led:BBK82_44605"/>
<gene>
    <name evidence="2" type="ORF">BBK82_44605</name>
</gene>
<accession>A0A1B2HW56</accession>
<keyword evidence="3" id="KW-1185">Reference proteome</keyword>
<dbReference type="AlphaFoldDB" id="A0A1B2HW56"/>
<protein>
    <submittedName>
        <fullName evidence="2">Uncharacterized protein</fullName>
    </submittedName>
</protein>
<name>A0A1B2HW56_9PSEU</name>
<reference evidence="2 3" key="1">
    <citation type="submission" date="2016-07" db="EMBL/GenBank/DDBJ databases">
        <title>Complete genome sequence of the Lentzea guizhouensis DHS C013.</title>
        <authorList>
            <person name="Cao C."/>
        </authorList>
    </citation>
    <scope>NUCLEOTIDE SEQUENCE [LARGE SCALE GENOMIC DNA]</scope>
    <source>
        <strain evidence="2 3">DHS C013</strain>
    </source>
</reference>
<dbReference type="Proteomes" id="UP000093053">
    <property type="component" value="Chromosome"/>
</dbReference>
<organism evidence="2 3">
    <name type="scientific">Lentzea guizhouensis</name>
    <dbReference type="NCBI Taxonomy" id="1586287"/>
    <lineage>
        <taxon>Bacteria</taxon>
        <taxon>Bacillati</taxon>
        <taxon>Actinomycetota</taxon>
        <taxon>Actinomycetes</taxon>
        <taxon>Pseudonocardiales</taxon>
        <taxon>Pseudonocardiaceae</taxon>
        <taxon>Lentzea</taxon>
    </lineage>
</organism>
<feature type="region of interest" description="Disordered" evidence="1">
    <location>
        <begin position="1"/>
        <end position="33"/>
    </location>
</feature>
<evidence type="ECO:0000256" key="1">
    <source>
        <dbReference type="SAM" id="MobiDB-lite"/>
    </source>
</evidence>
<evidence type="ECO:0000313" key="2">
    <source>
        <dbReference type="EMBL" id="ANZ41969.1"/>
    </source>
</evidence>
<dbReference type="EMBL" id="CP016793">
    <property type="protein sequence ID" value="ANZ41969.1"/>
    <property type="molecule type" value="Genomic_DNA"/>
</dbReference>
<sequence>MAVPAAPPQADEVGRTEHRRPPRREDRGRRRRTRDLLSRVNAVAVLLGLADAATLTAERGPPARLGLGRRDRGHRARHQGGLAALPQEAVAVVAAGPARSAASTALAFALLTVVGLVSTAPAADGAPPTWCWPRSRWSCCRR</sequence>